<evidence type="ECO:0000259" key="1">
    <source>
        <dbReference type="Pfam" id="PF05050"/>
    </source>
</evidence>
<reference evidence="2 3" key="1">
    <citation type="journal article" date="2019" name="Emerg. Microbes Infect.">
        <title>Comprehensive subspecies identification of 175 nontuberculous mycobacteria species based on 7547 genomic profiles.</title>
        <authorList>
            <person name="Matsumoto Y."/>
            <person name="Kinjo T."/>
            <person name="Motooka D."/>
            <person name="Nabeya D."/>
            <person name="Jung N."/>
            <person name="Uechi K."/>
            <person name="Horii T."/>
            <person name="Iida T."/>
            <person name="Fujita J."/>
            <person name="Nakamura S."/>
        </authorList>
    </citation>
    <scope>NUCLEOTIDE SEQUENCE [LARGE SCALE GENOMIC DNA]</scope>
    <source>
        <strain evidence="2 3">JCM 6370</strain>
    </source>
</reference>
<dbReference type="NCBIfam" id="TIGR01444">
    <property type="entry name" value="fkbM_fam"/>
    <property type="match status" value="1"/>
</dbReference>
<gene>
    <name evidence="2" type="ORF">MPUL_00400</name>
</gene>
<sequence length="250" mass="27945">MYLYQAAFTARTLARTLRAALIKTDPAPLNYLDVGARGGLPRRWRLLEQLGKISPIFVEADPDEADKLRKRGRTLCAALGSEHGLLADLRITRAAHLSSVLEPDYDGWPHELLPDVEVVEKVPVTLSRLDHVWPDEYGDPHFVKIDTQGYDLEVLKGFGELLKRVCCAEVEVCMANQYVGQPSPTDVYDYMRASGFDMVGFKANSLQAGRQTVVFNAFFVRAEIRDVPAVRMWKIVNDIGSAQRITAIGI</sequence>
<dbReference type="Gene3D" id="3.40.50.150">
    <property type="entry name" value="Vaccinia Virus protein VP39"/>
    <property type="match status" value="1"/>
</dbReference>
<feature type="domain" description="Methyltransferase FkbM" evidence="1">
    <location>
        <begin position="46"/>
        <end position="197"/>
    </location>
</feature>
<dbReference type="SUPFAM" id="SSF53335">
    <property type="entry name" value="S-adenosyl-L-methionine-dependent methyltransferases"/>
    <property type="match status" value="1"/>
</dbReference>
<protein>
    <recommendedName>
        <fullName evidence="1">Methyltransferase FkbM domain-containing protein</fullName>
    </recommendedName>
</protein>
<dbReference type="RefSeq" id="WP_163896502.1">
    <property type="nucleotide sequence ID" value="NZ_AP022599.1"/>
</dbReference>
<dbReference type="InterPro" id="IPR006342">
    <property type="entry name" value="FkbM_mtfrase"/>
</dbReference>
<keyword evidence="3" id="KW-1185">Reference proteome</keyword>
<dbReference type="Pfam" id="PF05050">
    <property type="entry name" value="Methyltransf_21"/>
    <property type="match status" value="1"/>
</dbReference>
<evidence type="ECO:0000313" key="3">
    <source>
        <dbReference type="Proteomes" id="UP000467252"/>
    </source>
</evidence>
<dbReference type="Proteomes" id="UP000467252">
    <property type="component" value="Chromosome"/>
</dbReference>
<name>A0A7I7UC21_MYCPV</name>
<dbReference type="InterPro" id="IPR029063">
    <property type="entry name" value="SAM-dependent_MTases_sf"/>
</dbReference>
<evidence type="ECO:0000313" key="2">
    <source>
        <dbReference type="EMBL" id="BBY78882.1"/>
    </source>
</evidence>
<dbReference type="EMBL" id="AP022599">
    <property type="protein sequence ID" value="BBY78882.1"/>
    <property type="molecule type" value="Genomic_DNA"/>
</dbReference>
<proteinExistence type="predicted"/>
<accession>A0A7I7UC21</accession>
<organism evidence="2 3">
    <name type="scientific">Mycolicibacterium pulveris</name>
    <name type="common">Mycobacterium pulveris</name>
    <dbReference type="NCBI Taxonomy" id="36813"/>
    <lineage>
        <taxon>Bacteria</taxon>
        <taxon>Bacillati</taxon>
        <taxon>Actinomycetota</taxon>
        <taxon>Actinomycetes</taxon>
        <taxon>Mycobacteriales</taxon>
        <taxon>Mycobacteriaceae</taxon>
        <taxon>Mycolicibacterium</taxon>
    </lineage>
</organism>
<dbReference type="AlphaFoldDB" id="A0A7I7UC21"/>